<dbReference type="GO" id="GO:0000026">
    <property type="term" value="F:alpha-1,2-mannosyltransferase activity"/>
    <property type="evidence" value="ECO:0007669"/>
    <property type="project" value="TreeGrafter"/>
</dbReference>
<keyword evidence="6" id="KW-0808">Transferase</keyword>
<proteinExistence type="inferred from homology"/>
<dbReference type="EMBL" id="ML978727">
    <property type="protein sequence ID" value="KAF2085952.1"/>
    <property type="molecule type" value="Genomic_DNA"/>
</dbReference>
<evidence type="ECO:0000256" key="1">
    <source>
        <dbReference type="ARBA" id="ARBA00004477"/>
    </source>
</evidence>
<evidence type="ECO:0000313" key="14">
    <source>
        <dbReference type="Proteomes" id="UP000799776"/>
    </source>
</evidence>
<keyword evidence="10" id="KW-0472">Membrane</keyword>
<dbReference type="PANTHER" id="PTHR22760:SF4">
    <property type="entry name" value="GPI MANNOSYLTRANSFERASE 3"/>
    <property type="match status" value="1"/>
</dbReference>
<keyword evidence="9" id="KW-1133">Transmembrane helix</keyword>
<name>A0A9P4LVH2_9PEZI</name>
<dbReference type="Proteomes" id="UP000799776">
    <property type="component" value="Unassembled WGS sequence"/>
</dbReference>
<evidence type="ECO:0000256" key="8">
    <source>
        <dbReference type="ARBA" id="ARBA00022824"/>
    </source>
</evidence>
<gene>
    <name evidence="13" type="ORF">K490DRAFT_74823</name>
</gene>
<dbReference type="InterPro" id="IPR005599">
    <property type="entry name" value="GPI_mannosylTrfase"/>
</dbReference>
<keyword evidence="14" id="KW-1185">Reference proteome</keyword>
<comment type="function">
    <text evidence="11">Mannosyltransferase involved in glycosylphosphatidylinositol-anchor biosynthesis. Transfers the third mannose to Man2-GlcN-acyl-PI during GPI precursor assembly.</text>
</comment>
<organism evidence="13 14">
    <name type="scientific">Saccharata proteae CBS 121410</name>
    <dbReference type="NCBI Taxonomy" id="1314787"/>
    <lineage>
        <taxon>Eukaryota</taxon>
        <taxon>Fungi</taxon>
        <taxon>Dikarya</taxon>
        <taxon>Ascomycota</taxon>
        <taxon>Pezizomycotina</taxon>
        <taxon>Dothideomycetes</taxon>
        <taxon>Dothideomycetes incertae sedis</taxon>
        <taxon>Botryosphaeriales</taxon>
        <taxon>Saccharataceae</taxon>
        <taxon>Saccharata</taxon>
    </lineage>
</organism>
<sequence>MPEKALDDSDHGHVFLFLLALRLLNALTIRTFFQPDEYYQALEPAWRIAFGHDSGAWITWEWRYQLRSSMHPALFAAVLSIVSAISDRCTLPFALRSELLIAAPKITQALFAALTDYCSWKLAERLYGRGSSRAWTALALTACSPWQWFCSTRTLSNCLETALTSAALSSWPWHWLLPASPAGKQRLRESGVAQDDLCLRLPSGIRLRLALLLAAFACVLRPTNTLIWICVSVSALLRATPLERHALVREAVLCGFSVLALSATSDRLYYGEWAFPPLRFVHFNIAKSLAVFYGTNRADYYLTEGLPLLLTTALPWALVAIRRVLWPRITRIARKRPVDNNTGSDAQLRQHVLPLFATTTVVFIFSLSLISHKEVRFIYPLLPILHVLAAEPLGPHIFPLPGTLARKTVLAAALALNISIAAYATLVHQRGVIDVLHVLRHHHEQQLALAEPLPPATSSPTAVSTVAFLMPCHSTPWRSHLVHPGIDAWALTCEPPIHVPLSHRSAYRDQADQFYDDPVGWLGRHLGDLPGSEQGLADCWRGFNTHFHDDWRRTGDVHLVFFAQLEPTLKGMGLLDGPTGYRQCWRGFNTHFHDDWRRSGDVVVWCREV</sequence>
<keyword evidence="8 12" id="KW-0256">Endoplasmic reticulum</keyword>
<dbReference type="Pfam" id="PF03901">
    <property type="entry name" value="Glyco_transf_22"/>
    <property type="match status" value="1"/>
</dbReference>
<keyword evidence="7" id="KW-0812">Transmembrane</keyword>
<evidence type="ECO:0000256" key="9">
    <source>
        <dbReference type="ARBA" id="ARBA00022989"/>
    </source>
</evidence>
<evidence type="ECO:0000256" key="5">
    <source>
        <dbReference type="ARBA" id="ARBA00022676"/>
    </source>
</evidence>
<dbReference type="PANTHER" id="PTHR22760">
    <property type="entry name" value="GLYCOSYLTRANSFERASE"/>
    <property type="match status" value="1"/>
</dbReference>
<dbReference type="GO" id="GO:0006506">
    <property type="term" value="P:GPI anchor biosynthetic process"/>
    <property type="evidence" value="ECO:0007669"/>
    <property type="project" value="UniProtKB-KW"/>
</dbReference>
<evidence type="ECO:0000256" key="10">
    <source>
        <dbReference type="ARBA" id="ARBA00023136"/>
    </source>
</evidence>
<evidence type="ECO:0000256" key="4">
    <source>
        <dbReference type="ARBA" id="ARBA00022502"/>
    </source>
</evidence>
<keyword evidence="5 12" id="KW-0328">Glycosyltransferase</keyword>
<comment type="caution">
    <text evidence="13">The sequence shown here is derived from an EMBL/GenBank/DDBJ whole genome shotgun (WGS) entry which is preliminary data.</text>
</comment>
<evidence type="ECO:0000256" key="12">
    <source>
        <dbReference type="RuleBase" id="RU363075"/>
    </source>
</evidence>
<keyword evidence="4" id="KW-0337">GPI-anchor biosynthesis</keyword>
<evidence type="ECO:0000256" key="3">
    <source>
        <dbReference type="ARBA" id="ARBA00006065"/>
    </source>
</evidence>
<reference evidence="13" key="1">
    <citation type="journal article" date="2020" name="Stud. Mycol.">
        <title>101 Dothideomycetes genomes: a test case for predicting lifestyles and emergence of pathogens.</title>
        <authorList>
            <person name="Haridas S."/>
            <person name="Albert R."/>
            <person name="Binder M."/>
            <person name="Bloem J."/>
            <person name="Labutti K."/>
            <person name="Salamov A."/>
            <person name="Andreopoulos B."/>
            <person name="Baker S."/>
            <person name="Barry K."/>
            <person name="Bills G."/>
            <person name="Bluhm B."/>
            <person name="Cannon C."/>
            <person name="Castanera R."/>
            <person name="Culley D."/>
            <person name="Daum C."/>
            <person name="Ezra D."/>
            <person name="Gonzalez J."/>
            <person name="Henrissat B."/>
            <person name="Kuo A."/>
            <person name="Liang C."/>
            <person name="Lipzen A."/>
            <person name="Lutzoni F."/>
            <person name="Magnuson J."/>
            <person name="Mondo S."/>
            <person name="Nolan M."/>
            <person name="Ohm R."/>
            <person name="Pangilinan J."/>
            <person name="Park H.-J."/>
            <person name="Ramirez L."/>
            <person name="Alfaro M."/>
            <person name="Sun H."/>
            <person name="Tritt A."/>
            <person name="Yoshinaga Y."/>
            <person name="Zwiers L.-H."/>
            <person name="Turgeon B."/>
            <person name="Goodwin S."/>
            <person name="Spatafora J."/>
            <person name="Crous P."/>
            <person name="Grigoriev I."/>
        </authorList>
    </citation>
    <scope>NUCLEOTIDE SEQUENCE</scope>
    <source>
        <strain evidence="13">CBS 121410</strain>
    </source>
</reference>
<dbReference type="OrthoDB" id="416834at2759"/>
<comment type="subcellular location">
    <subcellularLocation>
        <location evidence="1 12">Endoplasmic reticulum membrane</location>
        <topology evidence="1 12">Multi-pass membrane protein</topology>
    </subcellularLocation>
</comment>
<evidence type="ECO:0000256" key="11">
    <source>
        <dbReference type="ARBA" id="ARBA00024708"/>
    </source>
</evidence>
<evidence type="ECO:0000313" key="13">
    <source>
        <dbReference type="EMBL" id="KAF2085952.1"/>
    </source>
</evidence>
<comment type="pathway">
    <text evidence="2">Glycolipid biosynthesis; glycosylphosphatidylinositol-anchor biosynthesis.</text>
</comment>
<dbReference type="AlphaFoldDB" id="A0A9P4LVH2"/>
<evidence type="ECO:0000256" key="6">
    <source>
        <dbReference type="ARBA" id="ARBA00022679"/>
    </source>
</evidence>
<evidence type="ECO:0000256" key="7">
    <source>
        <dbReference type="ARBA" id="ARBA00022692"/>
    </source>
</evidence>
<dbReference type="EC" id="2.4.1.-" evidence="12"/>
<comment type="similarity">
    <text evidence="3">Belongs to the glycosyltransferase 22 family. PIGB subfamily.</text>
</comment>
<evidence type="ECO:0000256" key="2">
    <source>
        <dbReference type="ARBA" id="ARBA00004687"/>
    </source>
</evidence>
<accession>A0A9P4LVH2</accession>
<dbReference type="GO" id="GO:0005789">
    <property type="term" value="C:endoplasmic reticulum membrane"/>
    <property type="evidence" value="ECO:0007669"/>
    <property type="project" value="UniProtKB-SubCell"/>
</dbReference>
<protein>
    <recommendedName>
        <fullName evidence="12">Mannosyltransferase</fullName>
        <ecNumber evidence="12">2.4.1.-</ecNumber>
    </recommendedName>
</protein>